<evidence type="ECO:0000256" key="1">
    <source>
        <dbReference type="SAM" id="Phobius"/>
    </source>
</evidence>
<dbReference type="EMBL" id="JH159155">
    <property type="protein sequence ID" value="EGZ15328.1"/>
    <property type="molecule type" value="Genomic_DNA"/>
</dbReference>
<accession>G4ZMI1</accession>
<dbReference type="InParanoid" id="G4ZMI1"/>
<dbReference type="RefSeq" id="XP_009529077.1">
    <property type="nucleotide sequence ID" value="XM_009530782.1"/>
</dbReference>
<keyword evidence="1" id="KW-0812">Transmembrane</keyword>
<dbReference type="SMR" id="G4ZMI1"/>
<name>G4ZMI1_PHYSP</name>
<dbReference type="Proteomes" id="UP000002640">
    <property type="component" value="Unassembled WGS sequence"/>
</dbReference>
<reference evidence="2 3" key="1">
    <citation type="journal article" date="2006" name="Science">
        <title>Phytophthora genome sequences uncover evolutionary origins and mechanisms of pathogenesis.</title>
        <authorList>
            <person name="Tyler B.M."/>
            <person name="Tripathy S."/>
            <person name="Zhang X."/>
            <person name="Dehal P."/>
            <person name="Jiang R.H."/>
            <person name="Aerts A."/>
            <person name="Arredondo F.D."/>
            <person name="Baxter L."/>
            <person name="Bensasson D."/>
            <person name="Beynon J.L."/>
            <person name="Chapman J."/>
            <person name="Damasceno C.M."/>
            <person name="Dorrance A.E."/>
            <person name="Dou D."/>
            <person name="Dickerman A.W."/>
            <person name="Dubchak I.L."/>
            <person name="Garbelotto M."/>
            <person name="Gijzen M."/>
            <person name="Gordon S.G."/>
            <person name="Govers F."/>
            <person name="Grunwald N.J."/>
            <person name="Huang W."/>
            <person name="Ivors K.L."/>
            <person name="Jones R.W."/>
            <person name="Kamoun S."/>
            <person name="Krampis K."/>
            <person name="Lamour K.H."/>
            <person name="Lee M.K."/>
            <person name="McDonald W.H."/>
            <person name="Medina M."/>
            <person name="Meijer H.J."/>
            <person name="Nordberg E.K."/>
            <person name="Maclean D.J."/>
            <person name="Ospina-Giraldo M.D."/>
            <person name="Morris P.F."/>
            <person name="Phuntumart V."/>
            <person name="Putnam N.H."/>
            <person name="Rash S."/>
            <person name="Rose J.K."/>
            <person name="Sakihama Y."/>
            <person name="Salamov A.A."/>
            <person name="Savidor A."/>
            <person name="Scheuring C.F."/>
            <person name="Smith B.M."/>
            <person name="Sobral B.W."/>
            <person name="Terry A."/>
            <person name="Torto-Alalibo T.A."/>
            <person name="Win J."/>
            <person name="Xu Z."/>
            <person name="Zhang H."/>
            <person name="Grigoriev I.V."/>
            <person name="Rokhsar D.S."/>
            <person name="Boore J.L."/>
        </authorList>
    </citation>
    <scope>NUCLEOTIDE SEQUENCE [LARGE SCALE GENOMIC DNA]</scope>
    <source>
        <strain evidence="2 3">P6497</strain>
    </source>
</reference>
<feature type="transmembrane region" description="Helical" evidence="1">
    <location>
        <begin position="209"/>
        <end position="237"/>
    </location>
</feature>
<proteinExistence type="predicted"/>
<dbReference type="GeneID" id="20652899"/>
<dbReference type="KEGG" id="psoj:PHYSODRAFT_449773"/>
<evidence type="ECO:0000313" key="3">
    <source>
        <dbReference type="Proteomes" id="UP000002640"/>
    </source>
</evidence>
<dbReference type="AlphaFoldDB" id="G4ZMI1"/>
<keyword evidence="1" id="KW-1133">Transmembrane helix</keyword>
<gene>
    <name evidence="2" type="ORF">PHYSODRAFT_449773</name>
</gene>
<evidence type="ECO:0000313" key="2">
    <source>
        <dbReference type="EMBL" id="EGZ15328.1"/>
    </source>
</evidence>
<feature type="transmembrane region" description="Helical" evidence="1">
    <location>
        <begin position="257"/>
        <end position="282"/>
    </location>
</feature>
<feature type="transmembrane region" description="Helical" evidence="1">
    <location>
        <begin position="14"/>
        <end position="33"/>
    </location>
</feature>
<protein>
    <submittedName>
        <fullName evidence="2">Uncharacterized protein</fullName>
    </submittedName>
</protein>
<feature type="transmembrane region" description="Helical" evidence="1">
    <location>
        <begin position="294"/>
        <end position="315"/>
    </location>
</feature>
<feature type="non-terminal residue" evidence="2">
    <location>
        <position position="335"/>
    </location>
</feature>
<keyword evidence="3" id="KW-1185">Reference proteome</keyword>
<organism evidence="2 3">
    <name type="scientific">Phytophthora sojae (strain P6497)</name>
    <name type="common">Soybean stem and root rot agent</name>
    <name type="synonym">Phytophthora megasperma f. sp. glycines</name>
    <dbReference type="NCBI Taxonomy" id="1094619"/>
    <lineage>
        <taxon>Eukaryota</taxon>
        <taxon>Sar</taxon>
        <taxon>Stramenopiles</taxon>
        <taxon>Oomycota</taxon>
        <taxon>Peronosporomycetes</taxon>
        <taxon>Peronosporales</taxon>
        <taxon>Peronosporaceae</taxon>
        <taxon>Phytophthora</taxon>
    </lineage>
</organism>
<keyword evidence="1" id="KW-0472">Membrane</keyword>
<feature type="non-terminal residue" evidence="2">
    <location>
        <position position="1"/>
    </location>
</feature>
<sequence length="335" mass="37644">IGFPLPFTLVCESGIGMLIMGLGMMAAWGHFLLRDPIGRLAFTRHFTLETMQASMVWVYPAYAYVFNELSGGRQIAAMALLPVIKTFYKNAFARMLRERQDLQPCLVVFSAELYHVLFLSWCMNGSVSKATIVSFMLVDVLEAVIALHEVDNAVVRITSSVTASVNVHGLSACSSLVDLAVAAQQSMITSDSSADTAIFREFVHHSARLLYLTEFVLLIEFTEVMIPCMYSLYLLAAYHLPNRVYLNIIHDKSIEEISYNIFALLGYSSLEIVSLTVLGVILQRRTRVSVLRQLAFVLETNWALVQANICLWVTLAMQAPLEHYGVDFSFQFKWL</sequence>